<evidence type="ECO:0000256" key="2">
    <source>
        <dbReference type="SAM" id="SignalP"/>
    </source>
</evidence>
<proteinExistence type="predicted"/>
<name>A0A4R0R5X3_9APHY</name>
<protein>
    <submittedName>
        <fullName evidence="3">Uncharacterized protein</fullName>
    </submittedName>
</protein>
<evidence type="ECO:0000256" key="1">
    <source>
        <dbReference type="SAM" id="MobiDB-lite"/>
    </source>
</evidence>
<evidence type="ECO:0000313" key="3">
    <source>
        <dbReference type="EMBL" id="TCD60275.1"/>
    </source>
</evidence>
<comment type="caution">
    <text evidence="3">The sequence shown here is derived from an EMBL/GenBank/DDBJ whole genome shotgun (WGS) entry which is preliminary data.</text>
</comment>
<feature type="signal peptide" evidence="2">
    <location>
        <begin position="1"/>
        <end position="17"/>
    </location>
</feature>
<accession>A0A4R0R5X3</accession>
<organism evidence="3 4">
    <name type="scientific">Steccherinum ochraceum</name>
    <dbReference type="NCBI Taxonomy" id="92696"/>
    <lineage>
        <taxon>Eukaryota</taxon>
        <taxon>Fungi</taxon>
        <taxon>Dikarya</taxon>
        <taxon>Basidiomycota</taxon>
        <taxon>Agaricomycotina</taxon>
        <taxon>Agaricomycetes</taxon>
        <taxon>Polyporales</taxon>
        <taxon>Steccherinaceae</taxon>
        <taxon>Steccherinum</taxon>
    </lineage>
</organism>
<evidence type="ECO:0000313" key="4">
    <source>
        <dbReference type="Proteomes" id="UP000292702"/>
    </source>
</evidence>
<reference evidence="3 4" key="1">
    <citation type="submission" date="2018-11" db="EMBL/GenBank/DDBJ databases">
        <title>Genome assembly of Steccherinum ochraceum LE-BIN_3174, the white-rot fungus of the Steccherinaceae family (The Residual Polyporoid clade, Polyporales, Basidiomycota).</title>
        <authorList>
            <person name="Fedorova T.V."/>
            <person name="Glazunova O.A."/>
            <person name="Landesman E.O."/>
            <person name="Moiseenko K.V."/>
            <person name="Psurtseva N.V."/>
            <person name="Savinova O.S."/>
            <person name="Shakhova N.V."/>
            <person name="Tyazhelova T.V."/>
            <person name="Vasina D.V."/>
        </authorList>
    </citation>
    <scope>NUCLEOTIDE SEQUENCE [LARGE SCALE GENOMIC DNA]</scope>
    <source>
        <strain evidence="3 4">LE-BIN_3174</strain>
    </source>
</reference>
<keyword evidence="2" id="KW-0732">Signal</keyword>
<dbReference type="Proteomes" id="UP000292702">
    <property type="component" value="Unassembled WGS sequence"/>
</dbReference>
<dbReference type="EMBL" id="RWJN01000626">
    <property type="protein sequence ID" value="TCD60275.1"/>
    <property type="molecule type" value="Genomic_DNA"/>
</dbReference>
<sequence>MRFTAAFVACALTAALAVPLSATVPSADVHENASSLGIRDIVEALDGRDQELIPLRKRTGPGESTNGKPAAKKKPKFTKTMPTGIVRNARGNNGREVPKAPEGYIPTPPQANNRLGINQYTRKPVSEDPVPPVVAHHPPANQPVYRPQYLQSYPTGPPASFGEAVARKTGKDFKESLL</sequence>
<feature type="region of interest" description="Disordered" evidence="1">
    <location>
        <begin position="55"/>
        <end position="113"/>
    </location>
</feature>
<keyword evidence="4" id="KW-1185">Reference proteome</keyword>
<feature type="chain" id="PRO_5020636796" evidence="2">
    <location>
        <begin position="18"/>
        <end position="178"/>
    </location>
</feature>
<gene>
    <name evidence="3" type="ORF">EIP91_010439</name>
</gene>
<feature type="region of interest" description="Disordered" evidence="1">
    <location>
        <begin position="125"/>
        <end position="163"/>
    </location>
</feature>
<dbReference type="AlphaFoldDB" id="A0A4R0R5X3"/>